<dbReference type="AlphaFoldDB" id="A0A2V0QTZ3"/>
<reference evidence="2 3" key="1">
    <citation type="submission" date="2018-04" db="EMBL/GenBank/DDBJ databases">
        <title>Draft genome sequence of Pseudomonas syringae pv. actinidiae biovar 1 strains isolated from kiwifruit in Kagawa prefecture.</title>
        <authorList>
            <person name="Tabuchi M."/>
            <person name="Saito M."/>
            <person name="Fujiwara S."/>
            <person name="Sasa N."/>
            <person name="Akimitsu K."/>
            <person name="Gomi K."/>
            <person name="Konishi-Sugita S."/>
            <person name="Hamano K."/>
            <person name="Kataoka I."/>
        </authorList>
    </citation>
    <scope>NUCLEOTIDE SEQUENCE [LARGE SCALE GENOMIC DNA]</scope>
    <source>
        <strain evidence="2 3">MAFF212206</strain>
    </source>
</reference>
<sequence>MSFLAKSKFFDDPVSKVRHWLLHREQKMMRAVIGRKYENVLDPQVYWIAGTDNEHDGLSDDQIERMAQRLSLSQIGVFLAQRIWAKRTWLVVPMLMMAGLLITYMLVNAAGTTTSDKLIPLVLTGTVWLSFFLCCSATIFGPLIAQLFLPKMPVRQDEIDSVKSVISRCVIRDLEPETPLDLKDRARLLVTDSDGQSPPVSG</sequence>
<accession>A0A2V0QTZ3</accession>
<dbReference type="EMBL" id="BGJZ01000436">
    <property type="protein sequence ID" value="GBH14108.1"/>
    <property type="molecule type" value="Genomic_DNA"/>
</dbReference>
<evidence type="ECO:0000313" key="2">
    <source>
        <dbReference type="EMBL" id="GBH14108.1"/>
    </source>
</evidence>
<protein>
    <submittedName>
        <fullName evidence="2">S-adenosylhomocysteine hydrolase</fullName>
    </submittedName>
</protein>
<comment type="caution">
    <text evidence="2">The sequence shown here is derived from an EMBL/GenBank/DDBJ whole genome shotgun (WGS) entry which is preliminary data.</text>
</comment>
<dbReference type="RefSeq" id="WP_019334534.1">
    <property type="nucleotide sequence ID" value="NZ_AP019411.1"/>
</dbReference>
<evidence type="ECO:0000313" key="3">
    <source>
        <dbReference type="Proteomes" id="UP000247480"/>
    </source>
</evidence>
<keyword evidence="1" id="KW-0472">Membrane</keyword>
<dbReference type="GO" id="GO:0016787">
    <property type="term" value="F:hydrolase activity"/>
    <property type="evidence" value="ECO:0007669"/>
    <property type="project" value="UniProtKB-KW"/>
</dbReference>
<feature type="transmembrane region" description="Helical" evidence="1">
    <location>
        <begin position="127"/>
        <end position="149"/>
    </location>
</feature>
<feature type="transmembrane region" description="Helical" evidence="1">
    <location>
        <begin position="88"/>
        <end position="107"/>
    </location>
</feature>
<gene>
    <name evidence="2" type="ORF">KPSA1_07607</name>
</gene>
<keyword evidence="1" id="KW-1133">Transmembrane helix</keyword>
<proteinExistence type="predicted"/>
<evidence type="ECO:0000256" key="1">
    <source>
        <dbReference type="SAM" id="Phobius"/>
    </source>
</evidence>
<keyword evidence="1" id="KW-0812">Transmembrane</keyword>
<organism evidence="2 3">
    <name type="scientific">Pseudomonas syringae pv. actinidiae</name>
    <dbReference type="NCBI Taxonomy" id="103796"/>
    <lineage>
        <taxon>Bacteria</taxon>
        <taxon>Pseudomonadati</taxon>
        <taxon>Pseudomonadota</taxon>
        <taxon>Gammaproteobacteria</taxon>
        <taxon>Pseudomonadales</taxon>
        <taxon>Pseudomonadaceae</taxon>
        <taxon>Pseudomonas</taxon>
        <taxon>Pseudomonas syringae</taxon>
    </lineage>
</organism>
<dbReference type="Proteomes" id="UP000247480">
    <property type="component" value="Unassembled WGS sequence"/>
</dbReference>
<name>A0A2V0QTZ3_PSESF</name>
<keyword evidence="2" id="KW-0378">Hydrolase</keyword>